<accession>A0A392RX03</accession>
<keyword evidence="2" id="KW-1185">Reference proteome</keyword>
<reference evidence="1 2" key="1">
    <citation type="journal article" date="2018" name="Front. Plant Sci.">
        <title>Red Clover (Trifolium pratense) and Zigzag Clover (T. medium) - A Picture of Genomic Similarities and Differences.</title>
        <authorList>
            <person name="Dluhosova J."/>
            <person name="Istvanek J."/>
            <person name="Nedelnik J."/>
            <person name="Repkova J."/>
        </authorList>
    </citation>
    <scope>NUCLEOTIDE SEQUENCE [LARGE SCALE GENOMIC DNA]</scope>
    <source>
        <strain evidence="2">cv. 10/8</strain>
        <tissue evidence="1">Leaf</tissue>
    </source>
</reference>
<dbReference type="EMBL" id="LXQA010288466">
    <property type="protein sequence ID" value="MCI41148.1"/>
    <property type="molecule type" value="Genomic_DNA"/>
</dbReference>
<proteinExistence type="predicted"/>
<organism evidence="1 2">
    <name type="scientific">Trifolium medium</name>
    <dbReference type="NCBI Taxonomy" id="97028"/>
    <lineage>
        <taxon>Eukaryota</taxon>
        <taxon>Viridiplantae</taxon>
        <taxon>Streptophyta</taxon>
        <taxon>Embryophyta</taxon>
        <taxon>Tracheophyta</taxon>
        <taxon>Spermatophyta</taxon>
        <taxon>Magnoliopsida</taxon>
        <taxon>eudicotyledons</taxon>
        <taxon>Gunneridae</taxon>
        <taxon>Pentapetalae</taxon>
        <taxon>rosids</taxon>
        <taxon>fabids</taxon>
        <taxon>Fabales</taxon>
        <taxon>Fabaceae</taxon>
        <taxon>Papilionoideae</taxon>
        <taxon>50 kb inversion clade</taxon>
        <taxon>NPAAA clade</taxon>
        <taxon>Hologalegina</taxon>
        <taxon>IRL clade</taxon>
        <taxon>Trifolieae</taxon>
        <taxon>Trifolium</taxon>
    </lineage>
</organism>
<dbReference type="Proteomes" id="UP000265520">
    <property type="component" value="Unassembled WGS sequence"/>
</dbReference>
<comment type="caution">
    <text evidence="1">The sequence shown here is derived from an EMBL/GenBank/DDBJ whole genome shotgun (WGS) entry which is preliminary data.</text>
</comment>
<evidence type="ECO:0000313" key="2">
    <source>
        <dbReference type="Proteomes" id="UP000265520"/>
    </source>
</evidence>
<name>A0A392RX03_9FABA</name>
<sequence length="73" mass="8480">MTLYGYFNTFEVKLMNLEREDFELCNIVGEKSGCGLWGCRRKREEVMVVLKMQGSEKCVELKDQPVNSFCYGV</sequence>
<dbReference type="AlphaFoldDB" id="A0A392RX03"/>
<protein>
    <submittedName>
        <fullName evidence="1">Uncharacterized protein</fullName>
    </submittedName>
</protein>
<evidence type="ECO:0000313" key="1">
    <source>
        <dbReference type="EMBL" id="MCI41148.1"/>
    </source>
</evidence>